<dbReference type="SUPFAM" id="SSF51120">
    <property type="entry name" value="beta-Roll"/>
    <property type="match status" value="1"/>
</dbReference>
<reference evidence="1 2" key="1">
    <citation type="submission" date="2021-03" db="EMBL/GenBank/DDBJ databases">
        <authorList>
            <person name="So Y."/>
        </authorList>
    </citation>
    <scope>NUCLEOTIDE SEQUENCE [LARGE SCALE GENOMIC DNA]</scope>
    <source>
        <strain evidence="1 2">PWR1</strain>
    </source>
</reference>
<comment type="caution">
    <text evidence="1">The sequence shown here is derived from an EMBL/GenBank/DDBJ whole genome shotgun (WGS) entry which is preliminary data.</text>
</comment>
<accession>A0ABS4AS51</accession>
<evidence type="ECO:0000313" key="2">
    <source>
        <dbReference type="Proteomes" id="UP000680815"/>
    </source>
</evidence>
<dbReference type="InterPro" id="IPR001343">
    <property type="entry name" value="Hemolysn_Ca-bd"/>
</dbReference>
<evidence type="ECO:0008006" key="3">
    <source>
        <dbReference type="Google" id="ProtNLM"/>
    </source>
</evidence>
<gene>
    <name evidence="1" type="ORF">J5Y09_09700</name>
</gene>
<proteinExistence type="predicted"/>
<sequence length="86" mass="8766">MAAKRRRVGYVHSHLNDEKGNDTLIGGFGRENVNGGTGNDSLFGGSNLNLADSVLDAGDGAHQITACGTGASTLTGGNDANRFVFG</sequence>
<protein>
    <recommendedName>
        <fullName evidence="3">Calcium-binding protein</fullName>
    </recommendedName>
</protein>
<dbReference type="RefSeq" id="WP_209351564.1">
    <property type="nucleotide sequence ID" value="NZ_JAGIYZ010000008.1"/>
</dbReference>
<organism evidence="1 2">
    <name type="scientific">Roseomonas nitratireducens</name>
    <dbReference type="NCBI Taxonomy" id="2820810"/>
    <lineage>
        <taxon>Bacteria</taxon>
        <taxon>Pseudomonadati</taxon>
        <taxon>Pseudomonadota</taxon>
        <taxon>Alphaproteobacteria</taxon>
        <taxon>Acetobacterales</taxon>
        <taxon>Roseomonadaceae</taxon>
        <taxon>Roseomonas</taxon>
    </lineage>
</organism>
<dbReference type="Pfam" id="PF00353">
    <property type="entry name" value="HemolysinCabind"/>
    <property type="match status" value="2"/>
</dbReference>
<dbReference type="InterPro" id="IPR011049">
    <property type="entry name" value="Serralysin-like_metalloprot_C"/>
</dbReference>
<dbReference type="PRINTS" id="PR00313">
    <property type="entry name" value="CABNDNGRPT"/>
</dbReference>
<name>A0ABS4AS51_9PROT</name>
<evidence type="ECO:0000313" key="1">
    <source>
        <dbReference type="EMBL" id="MBP0464185.1"/>
    </source>
</evidence>
<dbReference type="Gene3D" id="2.150.10.10">
    <property type="entry name" value="Serralysin-like metalloprotease, C-terminal"/>
    <property type="match status" value="1"/>
</dbReference>
<dbReference type="EMBL" id="JAGIYZ010000008">
    <property type="protein sequence ID" value="MBP0464185.1"/>
    <property type="molecule type" value="Genomic_DNA"/>
</dbReference>
<keyword evidence="2" id="KW-1185">Reference proteome</keyword>
<dbReference type="Proteomes" id="UP000680815">
    <property type="component" value="Unassembled WGS sequence"/>
</dbReference>